<feature type="region of interest" description="Disordered" evidence="1">
    <location>
        <begin position="1"/>
        <end position="26"/>
    </location>
</feature>
<feature type="compositionally biased region" description="Basic and acidic residues" evidence="1">
    <location>
        <begin position="10"/>
        <end position="22"/>
    </location>
</feature>
<reference evidence="2 3" key="1">
    <citation type="submission" date="2019-06" db="EMBL/GenBank/DDBJ databases">
        <title>Sequencing the genomes of 1000 actinobacteria strains.</title>
        <authorList>
            <person name="Klenk H.-P."/>
        </authorList>
    </citation>
    <scope>NUCLEOTIDE SEQUENCE [LARGE SCALE GENOMIC DNA]</scope>
    <source>
        <strain evidence="2 3">DSM 102200</strain>
    </source>
</reference>
<feature type="region of interest" description="Disordered" evidence="1">
    <location>
        <begin position="32"/>
        <end position="51"/>
    </location>
</feature>
<dbReference type="Proteomes" id="UP000316096">
    <property type="component" value="Unassembled WGS sequence"/>
</dbReference>
<keyword evidence="3" id="KW-1185">Reference proteome</keyword>
<evidence type="ECO:0000313" key="3">
    <source>
        <dbReference type="Proteomes" id="UP000316096"/>
    </source>
</evidence>
<gene>
    <name evidence="2" type="ORF">FB559_7994</name>
</gene>
<dbReference type="EMBL" id="VFOZ01000002">
    <property type="protein sequence ID" value="TQL90682.1"/>
    <property type="molecule type" value="Genomic_DNA"/>
</dbReference>
<evidence type="ECO:0000256" key="1">
    <source>
        <dbReference type="SAM" id="MobiDB-lite"/>
    </source>
</evidence>
<evidence type="ECO:0000313" key="2">
    <source>
        <dbReference type="EMBL" id="TQL90682.1"/>
    </source>
</evidence>
<dbReference type="RefSeq" id="WP_185792687.1">
    <property type="nucleotide sequence ID" value="NZ_VFOZ01000002.1"/>
</dbReference>
<protein>
    <submittedName>
        <fullName evidence="2">Uncharacterized protein</fullName>
    </submittedName>
</protein>
<accession>A0A543C0S9</accession>
<dbReference type="AlphaFoldDB" id="A0A543C0S9"/>
<sequence length="51" mass="5396">MAEVSPFTEGDLREPAGVRSFERGQGYRHAVTGIEITAGRTSPGTTTTGRS</sequence>
<feature type="compositionally biased region" description="Low complexity" evidence="1">
    <location>
        <begin position="37"/>
        <end position="51"/>
    </location>
</feature>
<proteinExistence type="predicted"/>
<comment type="caution">
    <text evidence="2">The sequence shown here is derived from an EMBL/GenBank/DDBJ whole genome shotgun (WGS) entry which is preliminary data.</text>
</comment>
<name>A0A543C0S9_9ACTN</name>
<organism evidence="2 3">
    <name type="scientific">Actinoallomurus bryophytorum</name>
    <dbReference type="NCBI Taxonomy" id="1490222"/>
    <lineage>
        <taxon>Bacteria</taxon>
        <taxon>Bacillati</taxon>
        <taxon>Actinomycetota</taxon>
        <taxon>Actinomycetes</taxon>
        <taxon>Streptosporangiales</taxon>
        <taxon>Thermomonosporaceae</taxon>
        <taxon>Actinoallomurus</taxon>
    </lineage>
</organism>